<feature type="transmembrane region" description="Helical" evidence="2">
    <location>
        <begin position="9"/>
        <end position="27"/>
    </location>
</feature>
<organism evidence="3">
    <name type="scientific">viral metagenome</name>
    <dbReference type="NCBI Taxonomy" id="1070528"/>
    <lineage>
        <taxon>unclassified sequences</taxon>
        <taxon>metagenomes</taxon>
        <taxon>organismal metagenomes</taxon>
    </lineage>
</organism>
<evidence type="ECO:0000313" key="3">
    <source>
        <dbReference type="EMBL" id="QHT74181.1"/>
    </source>
</evidence>
<keyword evidence="2" id="KW-0812">Transmembrane</keyword>
<accession>A0A6C0H0W6</accession>
<evidence type="ECO:0000256" key="2">
    <source>
        <dbReference type="SAM" id="Phobius"/>
    </source>
</evidence>
<evidence type="ECO:0000256" key="1">
    <source>
        <dbReference type="SAM" id="MobiDB-lite"/>
    </source>
</evidence>
<keyword evidence="2" id="KW-0472">Membrane</keyword>
<proteinExistence type="predicted"/>
<dbReference type="AlphaFoldDB" id="A0A6C0H0W6"/>
<dbReference type="EMBL" id="MN739840">
    <property type="protein sequence ID" value="QHT74181.1"/>
    <property type="molecule type" value="Genomic_DNA"/>
</dbReference>
<name>A0A6C0H0W6_9ZZZZ</name>
<protein>
    <submittedName>
        <fullName evidence="3">Uncharacterized protein</fullName>
    </submittedName>
</protein>
<reference evidence="3" key="1">
    <citation type="journal article" date="2020" name="Nature">
        <title>Giant virus diversity and host interactions through global metagenomics.</title>
        <authorList>
            <person name="Schulz F."/>
            <person name="Roux S."/>
            <person name="Paez-Espino D."/>
            <person name="Jungbluth S."/>
            <person name="Walsh D.A."/>
            <person name="Denef V.J."/>
            <person name="McMahon K.D."/>
            <person name="Konstantinidis K.T."/>
            <person name="Eloe-Fadrosh E.A."/>
            <person name="Kyrpides N.C."/>
            <person name="Woyke T."/>
        </authorList>
    </citation>
    <scope>NUCLEOTIDE SEQUENCE</scope>
    <source>
        <strain evidence="3">GVMAG-M-3300023179-4</strain>
    </source>
</reference>
<keyword evidence="2" id="KW-1133">Transmembrane helix</keyword>
<feature type="region of interest" description="Disordered" evidence="1">
    <location>
        <begin position="199"/>
        <end position="227"/>
    </location>
</feature>
<sequence length="311" mass="35771">MFLTINKTILKYLIYTIVIMVILSYLPSNKLSFYEYLFITLPIIGIYIMFDLLSSNISKKISKEKFEDSKYNVVPVESSPKKRYILNEESNDNNIKKLIKNNLILFVKKNYPKLNEKDSIKKMIEISKNKNIMKNIYSIVLNSIKNKNENFTETPKLEQNLDKSINSTINNDNDNTPISSNTLNVAIKNAVKEAVNEIMTKTKSKSRSSKKIDPDSDQGYNKFNKKNMKPLGEGLQSWKNDYVILNTDKWAPAQNPPPVCKVEKKCPVCPNMSAGYAKHYTTLKDFNPSRKVLNPDTINLDYLEKLNRGEA</sequence>
<feature type="transmembrane region" description="Helical" evidence="2">
    <location>
        <begin position="33"/>
        <end position="53"/>
    </location>
</feature>